<dbReference type="Pfam" id="PF00582">
    <property type="entry name" value="Usp"/>
    <property type="match status" value="1"/>
</dbReference>
<comment type="caution">
    <text evidence="3">The sequence shown here is derived from an EMBL/GenBank/DDBJ whole genome shotgun (WGS) entry which is preliminary data.</text>
</comment>
<dbReference type="Proteomes" id="UP000004217">
    <property type="component" value="Unassembled WGS sequence"/>
</dbReference>
<organism evidence="3 4">
    <name type="scientific">Streptomyces zinciresistens K42</name>
    <dbReference type="NCBI Taxonomy" id="700597"/>
    <lineage>
        <taxon>Bacteria</taxon>
        <taxon>Bacillati</taxon>
        <taxon>Actinomycetota</taxon>
        <taxon>Actinomycetes</taxon>
        <taxon>Kitasatosporales</taxon>
        <taxon>Streptomycetaceae</taxon>
        <taxon>Streptomyces</taxon>
    </lineage>
</organism>
<evidence type="ECO:0000313" key="4">
    <source>
        <dbReference type="Proteomes" id="UP000004217"/>
    </source>
</evidence>
<feature type="domain" description="UspA" evidence="2">
    <location>
        <begin position="3"/>
        <end position="140"/>
    </location>
</feature>
<evidence type="ECO:0000313" key="3">
    <source>
        <dbReference type="EMBL" id="EGX54482.1"/>
    </source>
</evidence>
<comment type="similarity">
    <text evidence="1">Belongs to the universal stress protein A family.</text>
</comment>
<dbReference type="InterPro" id="IPR006015">
    <property type="entry name" value="Universal_stress_UspA"/>
</dbReference>
<dbReference type="EMBL" id="AGBF01000435">
    <property type="protein sequence ID" value="EGX54482.1"/>
    <property type="molecule type" value="Genomic_DNA"/>
</dbReference>
<gene>
    <name evidence="3" type="ORF">SZN_37743</name>
</gene>
<dbReference type="SUPFAM" id="SSF52402">
    <property type="entry name" value="Adenine nucleotide alpha hydrolases-like"/>
    <property type="match status" value="1"/>
</dbReference>
<dbReference type="CDD" id="cd23659">
    <property type="entry name" value="USP_At3g01520-like"/>
    <property type="match status" value="1"/>
</dbReference>
<proteinExistence type="inferred from homology"/>
<reference evidence="3 4" key="1">
    <citation type="submission" date="2011-08" db="EMBL/GenBank/DDBJ databases">
        <authorList>
            <person name="Lin Y."/>
            <person name="Hao X."/>
            <person name="Johnstone L."/>
            <person name="Miller S.J."/>
            <person name="Wei G."/>
            <person name="Rensing C."/>
        </authorList>
    </citation>
    <scope>NUCLEOTIDE SEQUENCE [LARGE SCALE GENOMIC DNA]</scope>
    <source>
        <strain evidence="3 4">K42</strain>
    </source>
</reference>
<dbReference type="InterPro" id="IPR014729">
    <property type="entry name" value="Rossmann-like_a/b/a_fold"/>
</dbReference>
<dbReference type="PANTHER" id="PTHR46553">
    <property type="entry name" value="ADENINE NUCLEOTIDE ALPHA HYDROLASES-LIKE SUPERFAMILY PROTEIN"/>
    <property type="match status" value="1"/>
</dbReference>
<protein>
    <submittedName>
        <fullName evidence="3">Universal stress protein</fullName>
    </submittedName>
</protein>
<evidence type="ECO:0000259" key="2">
    <source>
        <dbReference type="Pfam" id="PF00582"/>
    </source>
</evidence>
<sequence length="141" mass="14724">MAIIVVGVDGSPASLEALRWALDEARLRAAALRVVHAWSSLYHGSEIARLATEAATREPLQRAAEQTLDAALAHTPGTETADIERRVVEGPPTPALIEAAQGADLLVVGSRGRGGFASLLLGSVSHQCAQHAPCPIVIVHT</sequence>
<name>G2GPT4_9ACTN</name>
<dbReference type="AlphaFoldDB" id="G2GPT4"/>
<dbReference type="OrthoDB" id="6174426at2"/>
<evidence type="ECO:0000256" key="1">
    <source>
        <dbReference type="ARBA" id="ARBA00008791"/>
    </source>
</evidence>
<dbReference type="PRINTS" id="PR01438">
    <property type="entry name" value="UNVRSLSTRESS"/>
</dbReference>
<dbReference type="RefSeq" id="WP_007506498.1">
    <property type="nucleotide sequence ID" value="NZ_AGBF01000435.1"/>
</dbReference>
<dbReference type="PANTHER" id="PTHR46553:SF3">
    <property type="entry name" value="ADENINE NUCLEOTIDE ALPHA HYDROLASES-LIKE SUPERFAMILY PROTEIN"/>
    <property type="match status" value="1"/>
</dbReference>
<dbReference type="Gene3D" id="3.40.50.620">
    <property type="entry name" value="HUPs"/>
    <property type="match status" value="1"/>
</dbReference>
<keyword evidence="4" id="KW-1185">Reference proteome</keyword>
<dbReference type="PATRIC" id="fig|700597.3.peg.7273"/>
<dbReference type="InterPro" id="IPR006016">
    <property type="entry name" value="UspA"/>
</dbReference>
<accession>G2GPT4</accession>